<gene>
    <name evidence="1" type="ORF">HDA45_002701</name>
</gene>
<name>A0A841B299_9PSEU</name>
<accession>A0A841B299</accession>
<evidence type="ECO:0000313" key="2">
    <source>
        <dbReference type="Proteomes" id="UP000580861"/>
    </source>
</evidence>
<dbReference type="EMBL" id="JACHMX010000001">
    <property type="protein sequence ID" value="MBB5852614.1"/>
    <property type="molecule type" value="Genomic_DNA"/>
</dbReference>
<organism evidence="1 2">
    <name type="scientific">Amycolatopsis umgeniensis</name>
    <dbReference type="NCBI Taxonomy" id="336628"/>
    <lineage>
        <taxon>Bacteria</taxon>
        <taxon>Bacillati</taxon>
        <taxon>Actinomycetota</taxon>
        <taxon>Actinomycetes</taxon>
        <taxon>Pseudonocardiales</taxon>
        <taxon>Pseudonocardiaceae</taxon>
        <taxon>Amycolatopsis</taxon>
    </lineage>
</organism>
<keyword evidence="2" id="KW-1185">Reference proteome</keyword>
<sequence length="83" mass="9403">MAKYHKHKAINREIEEAVKTGWRVRPGGHGVVLDCPCPRHLSRRVSVSGTPANPDGELARLRQAVRHCPDRHELDKQPRPRNG</sequence>
<reference evidence="1 2" key="1">
    <citation type="submission" date="2020-08" db="EMBL/GenBank/DDBJ databases">
        <title>Sequencing the genomes of 1000 actinobacteria strains.</title>
        <authorList>
            <person name="Klenk H.-P."/>
        </authorList>
    </citation>
    <scope>NUCLEOTIDE SEQUENCE [LARGE SCALE GENOMIC DNA]</scope>
    <source>
        <strain evidence="1 2">DSM 45272</strain>
    </source>
</reference>
<evidence type="ECO:0000313" key="1">
    <source>
        <dbReference type="EMBL" id="MBB5852614.1"/>
    </source>
</evidence>
<dbReference type="Proteomes" id="UP000580861">
    <property type="component" value="Unassembled WGS sequence"/>
</dbReference>
<protein>
    <submittedName>
        <fullName evidence="1">Uncharacterized protein</fullName>
    </submittedName>
</protein>
<proteinExistence type="predicted"/>
<comment type="caution">
    <text evidence="1">The sequence shown here is derived from an EMBL/GenBank/DDBJ whole genome shotgun (WGS) entry which is preliminary data.</text>
</comment>
<dbReference type="AlphaFoldDB" id="A0A841B299"/>